<protein>
    <submittedName>
        <fullName evidence="2">3720_t:CDS:1</fullName>
    </submittedName>
</protein>
<feature type="non-terminal residue" evidence="2">
    <location>
        <position position="1"/>
    </location>
</feature>
<feature type="compositionally biased region" description="Basic and acidic residues" evidence="1">
    <location>
        <begin position="63"/>
        <end position="76"/>
    </location>
</feature>
<dbReference type="Proteomes" id="UP000789831">
    <property type="component" value="Unassembled WGS sequence"/>
</dbReference>
<gene>
    <name evidence="2" type="ORF">AGERDE_LOCUS10732</name>
</gene>
<feature type="region of interest" description="Disordered" evidence="1">
    <location>
        <begin position="63"/>
        <end position="85"/>
    </location>
</feature>
<evidence type="ECO:0000313" key="2">
    <source>
        <dbReference type="EMBL" id="CAG8635616.1"/>
    </source>
</evidence>
<name>A0A9N9GYE4_9GLOM</name>
<organism evidence="2 3">
    <name type="scientific">Ambispora gerdemannii</name>
    <dbReference type="NCBI Taxonomy" id="144530"/>
    <lineage>
        <taxon>Eukaryota</taxon>
        <taxon>Fungi</taxon>
        <taxon>Fungi incertae sedis</taxon>
        <taxon>Mucoromycota</taxon>
        <taxon>Glomeromycotina</taxon>
        <taxon>Glomeromycetes</taxon>
        <taxon>Archaeosporales</taxon>
        <taxon>Ambisporaceae</taxon>
        <taxon>Ambispora</taxon>
    </lineage>
</organism>
<evidence type="ECO:0000256" key="1">
    <source>
        <dbReference type="SAM" id="MobiDB-lite"/>
    </source>
</evidence>
<evidence type="ECO:0000313" key="3">
    <source>
        <dbReference type="Proteomes" id="UP000789831"/>
    </source>
</evidence>
<comment type="caution">
    <text evidence="2">The sequence shown here is derived from an EMBL/GenBank/DDBJ whole genome shotgun (WGS) entry which is preliminary data.</text>
</comment>
<reference evidence="2" key="1">
    <citation type="submission" date="2021-06" db="EMBL/GenBank/DDBJ databases">
        <authorList>
            <person name="Kallberg Y."/>
            <person name="Tangrot J."/>
            <person name="Rosling A."/>
        </authorList>
    </citation>
    <scope>NUCLEOTIDE SEQUENCE</scope>
    <source>
        <strain evidence="2">MT106</strain>
    </source>
</reference>
<proteinExistence type="predicted"/>
<accession>A0A9N9GYE4</accession>
<sequence length="85" mass="10119">LSAPGIGALPRKWMDALPRRLMHYHKGGYTTTEIYYPERNNEIKSKAKQRLQFYFKKEVKIQRRNSEERKAKETTRKTSLSTECK</sequence>
<dbReference type="AlphaFoldDB" id="A0A9N9GYE4"/>
<keyword evidence="3" id="KW-1185">Reference proteome</keyword>
<dbReference type="EMBL" id="CAJVPL010003607">
    <property type="protein sequence ID" value="CAG8635616.1"/>
    <property type="molecule type" value="Genomic_DNA"/>
</dbReference>